<dbReference type="Pfam" id="PF00534">
    <property type="entry name" value="Glycos_transf_1"/>
    <property type="match status" value="1"/>
</dbReference>
<reference evidence="3" key="1">
    <citation type="journal article" date="2021" name="PeerJ">
        <title>Extensive microbial diversity within the chicken gut microbiome revealed by metagenomics and culture.</title>
        <authorList>
            <person name="Gilroy R."/>
            <person name="Ravi A."/>
            <person name="Getino M."/>
            <person name="Pursley I."/>
            <person name="Horton D.L."/>
            <person name="Alikhan N.F."/>
            <person name="Baker D."/>
            <person name="Gharbi K."/>
            <person name="Hall N."/>
            <person name="Watson M."/>
            <person name="Adriaenssens E.M."/>
            <person name="Foster-Nyarko E."/>
            <person name="Jarju S."/>
            <person name="Secka A."/>
            <person name="Antonio M."/>
            <person name="Oren A."/>
            <person name="Chaudhuri R.R."/>
            <person name="La Ragione R."/>
            <person name="Hildebrand F."/>
            <person name="Pallen M.J."/>
        </authorList>
    </citation>
    <scope>NUCLEOTIDE SEQUENCE</scope>
    <source>
        <strain evidence="3">ChiGjej4B4-18154</strain>
    </source>
</reference>
<dbReference type="PANTHER" id="PTHR45947:SF3">
    <property type="entry name" value="SULFOQUINOVOSYL TRANSFERASE SQD2"/>
    <property type="match status" value="1"/>
</dbReference>
<dbReference type="PANTHER" id="PTHR45947">
    <property type="entry name" value="SULFOQUINOVOSYL TRANSFERASE SQD2"/>
    <property type="match status" value="1"/>
</dbReference>
<dbReference type="Gene3D" id="3.40.50.2000">
    <property type="entry name" value="Glycogen Phosphorylase B"/>
    <property type="match status" value="2"/>
</dbReference>
<dbReference type="EMBL" id="DXBV01000013">
    <property type="protein sequence ID" value="HIZ29791.1"/>
    <property type="molecule type" value="Genomic_DNA"/>
</dbReference>
<gene>
    <name evidence="3" type="ORF">H9813_00955</name>
</gene>
<name>A0A9D2E2U9_9FIRM</name>
<sequence>MAPIRVLHCVAGLGHGGYESLIMNLYRNIDREKVQFDFVSSFPGVYEPEIEALGGHIHRIPFITQKGPFVYTAALDKVLRAEPRYPIVHSHMDKFSGLVMQRAAKAGIPVRIAHSHNTKNEGGLAFQLVKDRYGRMVLPWATDLFACSRAAADWMFGEKASDARILFNGVQPEDFAPDAGARSRIRAELGLAESTFVAGHVGRFTEQKNHAFLLEIFAALHARRPDSALLLAGDGPLRPKMAEAARKLGLESAVRFLGPRQDVPALLSAMDCFIFPSHHEGLPVTLVEAQAAGLPVAASSAITDEVCITPLVRRLGLDEPAGDWAAAALELAEGGFAARSCPAGAIRAAGYDVADTARWLEEFYLARAAGRKE</sequence>
<proteinExistence type="predicted"/>
<feature type="domain" description="Glycosyltransferase subfamily 4-like N-terminal" evidence="2">
    <location>
        <begin position="16"/>
        <end position="165"/>
    </location>
</feature>
<dbReference type="InterPro" id="IPR028098">
    <property type="entry name" value="Glyco_trans_4-like_N"/>
</dbReference>
<organism evidence="3 4">
    <name type="scientific">Candidatus Allofournierella merdipullorum</name>
    <dbReference type="NCBI Taxonomy" id="2838595"/>
    <lineage>
        <taxon>Bacteria</taxon>
        <taxon>Bacillati</taxon>
        <taxon>Bacillota</taxon>
        <taxon>Clostridia</taxon>
        <taxon>Eubacteriales</taxon>
        <taxon>Oscillospiraceae</taxon>
        <taxon>Allofournierella</taxon>
    </lineage>
</organism>
<dbReference type="Proteomes" id="UP000824035">
    <property type="component" value="Unassembled WGS sequence"/>
</dbReference>
<comment type="caution">
    <text evidence="3">The sequence shown here is derived from an EMBL/GenBank/DDBJ whole genome shotgun (WGS) entry which is preliminary data.</text>
</comment>
<accession>A0A9D2E2U9</accession>
<reference evidence="3" key="2">
    <citation type="submission" date="2021-04" db="EMBL/GenBank/DDBJ databases">
        <authorList>
            <person name="Gilroy R."/>
        </authorList>
    </citation>
    <scope>NUCLEOTIDE SEQUENCE</scope>
    <source>
        <strain evidence="3">ChiGjej4B4-18154</strain>
    </source>
</reference>
<evidence type="ECO:0000313" key="4">
    <source>
        <dbReference type="Proteomes" id="UP000824035"/>
    </source>
</evidence>
<feature type="domain" description="Glycosyl transferase family 1" evidence="1">
    <location>
        <begin position="183"/>
        <end position="301"/>
    </location>
</feature>
<evidence type="ECO:0000259" key="2">
    <source>
        <dbReference type="Pfam" id="PF13579"/>
    </source>
</evidence>
<dbReference type="AlphaFoldDB" id="A0A9D2E2U9"/>
<evidence type="ECO:0000259" key="1">
    <source>
        <dbReference type="Pfam" id="PF00534"/>
    </source>
</evidence>
<dbReference type="CDD" id="cd03812">
    <property type="entry name" value="GT4_CapH-like"/>
    <property type="match status" value="1"/>
</dbReference>
<dbReference type="Pfam" id="PF13579">
    <property type="entry name" value="Glyco_trans_4_4"/>
    <property type="match status" value="1"/>
</dbReference>
<dbReference type="InterPro" id="IPR001296">
    <property type="entry name" value="Glyco_trans_1"/>
</dbReference>
<evidence type="ECO:0000313" key="3">
    <source>
        <dbReference type="EMBL" id="HIZ29791.1"/>
    </source>
</evidence>
<dbReference type="GO" id="GO:0016757">
    <property type="term" value="F:glycosyltransferase activity"/>
    <property type="evidence" value="ECO:0007669"/>
    <property type="project" value="TreeGrafter"/>
</dbReference>
<dbReference type="InterPro" id="IPR050194">
    <property type="entry name" value="Glycosyltransferase_grp1"/>
</dbReference>
<dbReference type="SUPFAM" id="SSF53756">
    <property type="entry name" value="UDP-Glycosyltransferase/glycogen phosphorylase"/>
    <property type="match status" value="1"/>
</dbReference>
<protein>
    <submittedName>
        <fullName evidence="3">Glycosyltransferase family 1 protein</fullName>
    </submittedName>
</protein>